<evidence type="ECO:0000256" key="9">
    <source>
        <dbReference type="RuleBase" id="RU003357"/>
    </source>
</evidence>
<protein>
    <submittedName>
        <fullName evidence="13">TonB-dependent receptor</fullName>
    </submittedName>
</protein>
<proteinExistence type="inferred from homology"/>
<evidence type="ECO:0000256" key="6">
    <source>
        <dbReference type="ARBA" id="ARBA00023136"/>
    </source>
</evidence>
<keyword evidence="5 9" id="KW-0798">TonB box</keyword>
<comment type="caution">
    <text evidence="13">The sequence shown here is derived from an EMBL/GenBank/DDBJ whole genome shotgun (WGS) entry which is preliminary data.</text>
</comment>
<dbReference type="InterPro" id="IPR036942">
    <property type="entry name" value="Beta-barrel_TonB_sf"/>
</dbReference>
<evidence type="ECO:0000256" key="10">
    <source>
        <dbReference type="SAM" id="SignalP"/>
    </source>
</evidence>
<evidence type="ECO:0000256" key="8">
    <source>
        <dbReference type="PROSITE-ProRule" id="PRU01360"/>
    </source>
</evidence>
<comment type="subcellular location">
    <subcellularLocation>
        <location evidence="1 8">Cell outer membrane</location>
        <topology evidence="1 8">Multi-pass membrane protein</topology>
    </subcellularLocation>
</comment>
<dbReference type="PANTHER" id="PTHR47234">
    <property type="match status" value="1"/>
</dbReference>
<keyword evidence="3 8" id="KW-1134">Transmembrane beta strand</keyword>
<evidence type="ECO:0000256" key="4">
    <source>
        <dbReference type="ARBA" id="ARBA00022692"/>
    </source>
</evidence>
<keyword evidence="2 8" id="KW-0813">Transport</keyword>
<dbReference type="InterPro" id="IPR037066">
    <property type="entry name" value="Plug_dom_sf"/>
</dbReference>
<comment type="similarity">
    <text evidence="8 9">Belongs to the TonB-dependent receptor family.</text>
</comment>
<dbReference type="Gene3D" id="2.170.130.10">
    <property type="entry name" value="TonB-dependent receptor, plug domain"/>
    <property type="match status" value="1"/>
</dbReference>
<feature type="signal peptide" evidence="10">
    <location>
        <begin position="1"/>
        <end position="28"/>
    </location>
</feature>
<feature type="domain" description="TonB-dependent receptor-like beta-barrel" evidence="11">
    <location>
        <begin position="439"/>
        <end position="923"/>
    </location>
</feature>
<keyword evidence="6 8" id="KW-0472">Membrane</keyword>
<dbReference type="InterPro" id="IPR012910">
    <property type="entry name" value="Plug_dom"/>
</dbReference>
<dbReference type="AlphaFoldDB" id="A0AAP7L1H3"/>
<evidence type="ECO:0000256" key="5">
    <source>
        <dbReference type="ARBA" id="ARBA00023077"/>
    </source>
</evidence>
<dbReference type="RefSeq" id="WP_065175097.1">
    <property type="nucleotide sequence ID" value="NZ_LYVI01000003.1"/>
</dbReference>
<feature type="chain" id="PRO_5043016376" evidence="10">
    <location>
        <begin position="29"/>
        <end position="959"/>
    </location>
</feature>
<dbReference type="PROSITE" id="PS52016">
    <property type="entry name" value="TONB_DEPENDENT_REC_3"/>
    <property type="match status" value="1"/>
</dbReference>
<dbReference type="Proteomes" id="UP000092125">
    <property type="component" value="Unassembled WGS sequence"/>
</dbReference>
<evidence type="ECO:0000256" key="2">
    <source>
        <dbReference type="ARBA" id="ARBA00022448"/>
    </source>
</evidence>
<name>A0AAP7L1H3_STEMA</name>
<feature type="domain" description="TonB-dependent receptor plug" evidence="12">
    <location>
        <begin position="55"/>
        <end position="168"/>
    </location>
</feature>
<dbReference type="SUPFAM" id="SSF56935">
    <property type="entry name" value="Porins"/>
    <property type="match status" value="1"/>
</dbReference>
<dbReference type="InterPro" id="IPR000531">
    <property type="entry name" value="Beta-barrel_TonB"/>
</dbReference>
<sequence length="959" mass="103506">MNVRNPAVRFGLLPAGIALALAPAFASAQEAPEAKGTTDLDRISVTGSRIRGAAVETQQPIVTLSRENLEKQGYTSVADVLQNLTSAGSPAISRSESLASGENVGGYYVDIRNLGAQRTLVLMNGKRLGATTAGYQDLSQIPMAAIERIEILKDGASAIYGSDAIAAVVNVITRKRFDGAEASVYVGQYGKGDGDTETYSFTLGSMGERGGVTLSAEYSKQDPVWAKDRWFSRDGNAGPNYPGSGASPINQKGGFCDPCVTPNLKQGEPGYVGPSDQRWYTLRDGGNPANRADYRLETSADAVNANQQMMVQTGIERKSLYVNGNYDFTDAISFNADVLYNERNTTQQIAGYPYQSASFDTPLSADSAFNPTGEDLTFRRRLWEVPRTTESQVKTLRFAPSISGFFDFAGKTFDWDVGALWNRNETTKRGHGDMSLIASEQALGASFIGADGVARCGTSMSDPLATSGCRPWNPLLPFGVAGAGSLADQATQDFLFPYFTDTGLTKTTSFTANLSGSIVTLPAGDLGFAVGVEHRKEEGRFSPDAFAQSGQSTGLGAQTTQGEYSLDEVYLELNVPVLADMPFAKELTLNAATRYSDYSNFGDTLNSKFGFTWRPLDELLVRGTWAEGFRAPTIDNLYGGLSSSFESYTDPCGITAPGSVNGNAACSAAGVPVGYTQLGQGLIPCTSTPCATPDQFISGANPNLTPETSKSTTVGLVWSPRWVQGLDISLDWYKYEISDMIIADSVDRILRDCYVLGDASRCAAHTRAGDGHINGMTYGLANLGQMETQGYDLGIKYRLPELAIGQFAIDWQTSYLAKYDEQGQNADGDNITIGRVGEPGLFRVRSNLGLTWSKGDFGVAYTARYYSGMNEACVANRPCDDADRYQNGEKSPLRKTGSNTFHDLQVSWKAPWDATIALGANNVFDHKGPIMFTQPNSSFAYYGGFDVGRFLYMKYTQRF</sequence>
<keyword evidence="13" id="KW-0675">Receptor</keyword>
<keyword evidence="7 8" id="KW-0998">Cell outer membrane</keyword>
<evidence type="ECO:0000256" key="3">
    <source>
        <dbReference type="ARBA" id="ARBA00022452"/>
    </source>
</evidence>
<keyword evidence="4 8" id="KW-0812">Transmembrane</keyword>
<dbReference type="Gene3D" id="2.40.170.20">
    <property type="entry name" value="TonB-dependent receptor, beta-barrel domain"/>
    <property type="match status" value="1"/>
</dbReference>
<evidence type="ECO:0000256" key="7">
    <source>
        <dbReference type="ARBA" id="ARBA00023237"/>
    </source>
</evidence>
<keyword evidence="10" id="KW-0732">Signal</keyword>
<dbReference type="InterPro" id="IPR039426">
    <property type="entry name" value="TonB-dep_rcpt-like"/>
</dbReference>
<evidence type="ECO:0000313" key="14">
    <source>
        <dbReference type="Proteomes" id="UP000092125"/>
    </source>
</evidence>
<dbReference type="Pfam" id="PF00593">
    <property type="entry name" value="TonB_dep_Rec_b-barrel"/>
    <property type="match status" value="1"/>
</dbReference>
<accession>A0AAP7L1H3</accession>
<reference evidence="13 14" key="1">
    <citation type="submission" date="2016-05" db="EMBL/GenBank/DDBJ databases">
        <title>Draft Genome Sequences of Stenotrophomonas maltophilia Strains Sm32COP, Sm41DVV, Sm46PAILV, SmF3, SmF22, SmSOFb1 and SmCVFa1, Isolated from Different Manures, in France.</title>
        <authorList>
            <person name="Nazaret S."/>
            <person name="Bodilis J."/>
        </authorList>
    </citation>
    <scope>NUCLEOTIDE SEQUENCE [LARGE SCALE GENOMIC DNA]</scope>
    <source>
        <strain evidence="13 14">Sm41DVV</strain>
    </source>
</reference>
<evidence type="ECO:0000256" key="1">
    <source>
        <dbReference type="ARBA" id="ARBA00004571"/>
    </source>
</evidence>
<organism evidence="13 14">
    <name type="scientific">Stenotrophomonas maltophilia</name>
    <name type="common">Pseudomonas maltophilia</name>
    <name type="synonym">Xanthomonas maltophilia</name>
    <dbReference type="NCBI Taxonomy" id="40324"/>
    <lineage>
        <taxon>Bacteria</taxon>
        <taxon>Pseudomonadati</taxon>
        <taxon>Pseudomonadota</taxon>
        <taxon>Gammaproteobacteria</taxon>
        <taxon>Lysobacterales</taxon>
        <taxon>Lysobacteraceae</taxon>
        <taxon>Stenotrophomonas</taxon>
        <taxon>Stenotrophomonas maltophilia group</taxon>
    </lineage>
</organism>
<dbReference type="Pfam" id="PF07715">
    <property type="entry name" value="Plug"/>
    <property type="match status" value="1"/>
</dbReference>
<evidence type="ECO:0000259" key="11">
    <source>
        <dbReference type="Pfam" id="PF00593"/>
    </source>
</evidence>
<dbReference type="EMBL" id="LYVI01000003">
    <property type="protein sequence ID" value="OBU62364.1"/>
    <property type="molecule type" value="Genomic_DNA"/>
</dbReference>
<evidence type="ECO:0000259" key="12">
    <source>
        <dbReference type="Pfam" id="PF07715"/>
    </source>
</evidence>
<gene>
    <name evidence="13" type="ORF">A9K56_06000</name>
</gene>
<dbReference type="GO" id="GO:0009279">
    <property type="term" value="C:cell outer membrane"/>
    <property type="evidence" value="ECO:0007669"/>
    <property type="project" value="UniProtKB-SubCell"/>
</dbReference>
<dbReference type="PANTHER" id="PTHR47234:SF2">
    <property type="entry name" value="TONB-DEPENDENT RECEPTOR"/>
    <property type="match status" value="1"/>
</dbReference>
<evidence type="ECO:0000313" key="13">
    <source>
        <dbReference type="EMBL" id="OBU62364.1"/>
    </source>
</evidence>